<sequence>MGEKWQYPRLADTSTLNGGCTDGAELLGEFDATSTVNAQSVFSPHYFAGDEQLVDRNVRYILLTPDDATDEDIWEHSPNKSRVVKLYNELEYRWPVSFDYARELQRAERERKACGAVKLYEPFTAESANSNDKNHHPWVEVHPGNRVADAPKAVIIAMHWLQAGGAERWGMQTIQLAKEAGFLPIVITDADGHQPWITDPICDGALVLPLTQPMQYRVGDVPILRALFEQFDIRGIMIHHCQWMYDNAWWVKKYFPDVHIVDSLHIVEYMFRGGFPRESLAHDEWIELHHVISPQLERWMEDVHHIPASKVVDAPLIGLTADSKHVQYAERKDLRTLNVVFVGRMSRQKRPDAFILVAKAMKKVAPGKFHFIMHGSGDMDTFVDDLIKRYSLEDVIERRSMSVPVSRTYEDADVLLVSSVNEGITLTTIEAISDGVPVLSANVGSQETLVPPQGLLRRMTSSFIHDAKRSLLHLYDNESDRRKLWEVEKQRLETFSHKETANSLFRRLLTEWSK</sequence>
<dbReference type="Proteomes" id="UP000663812">
    <property type="component" value="Unassembled WGS sequence"/>
</dbReference>
<accession>A0AAV4L4U6</accession>
<dbReference type="Gene3D" id="3.40.50.2000">
    <property type="entry name" value="Glycogen Phosphorylase B"/>
    <property type="match status" value="2"/>
</dbReference>
<reference evidence="1" key="1">
    <citation type="journal article" date="2021" name="Appl. Environ. Microbiol.">
        <title>Novel 3-O-alpha-d-Galactosyl-alpha-l-Arabinofuranosidase for the Assimilation of Gum Arabic Arabinogalactan Protein in Bifidobacterium longum subsp. longum.</title>
        <authorList>
            <person name="Sasaki Y."/>
            <person name="Horigome A."/>
            <person name="Odamaki T."/>
            <person name="Xiao J.Z."/>
            <person name="Ishiwata A."/>
            <person name="Ito Y."/>
            <person name="Kitahara K."/>
            <person name="Fujita K."/>
        </authorList>
    </citation>
    <scope>NUCLEOTIDE SEQUENCE</scope>
    <source>
        <strain evidence="1">MCC00316</strain>
    </source>
</reference>
<gene>
    <name evidence="1" type="ORF">MCC00316_11020</name>
</gene>
<dbReference type="RefSeq" id="WP_230320800.1">
    <property type="nucleotide sequence ID" value="NZ_SHRC01000048.1"/>
</dbReference>
<dbReference type="PANTHER" id="PTHR12526">
    <property type="entry name" value="GLYCOSYLTRANSFERASE"/>
    <property type="match status" value="1"/>
</dbReference>
<evidence type="ECO:0000313" key="2">
    <source>
        <dbReference type="Proteomes" id="UP000663812"/>
    </source>
</evidence>
<name>A0AAV4L4U6_BIFLL</name>
<keyword evidence="1" id="KW-0808">Transferase</keyword>
<organism evidence="1 2">
    <name type="scientific">Bifidobacterium longum subsp. longum</name>
    <dbReference type="NCBI Taxonomy" id="1679"/>
    <lineage>
        <taxon>Bacteria</taxon>
        <taxon>Bacillati</taxon>
        <taxon>Actinomycetota</taxon>
        <taxon>Actinomycetes</taxon>
        <taxon>Bifidobacteriales</taxon>
        <taxon>Bifidobacteriaceae</taxon>
        <taxon>Bifidobacterium</taxon>
    </lineage>
</organism>
<comment type="caution">
    <text evidence="1">The sequence shown here is derived from an EMBL/GenBank/DDBJ whole genome shotgun (WGS) entry which is preliminary data.</text>
</comment>
<evidence type="ECO:0000313" key="1">
    <source>
        <dbReference type="EMBL" id="GHM72812.1"/>
    </source>
</evidence>
<proteinExistence type="predicted"/>
<dbReference type="GO" id="GO:0016740">
    <property type="term" value="F:transferase activity"/>
    <property type="evidence" value="ECO:0007669"/>
    <property type="project" value="UniProtKB-KW"/>
</dbReference>
<dbReference type="Pfam" id="PF13692">
    <property type="entry name" value="Glyco_trans_1_4"/>
    <property type="match status" value="1"/>
</dbReference>
<protein>
    <submittedName>
        <fullName evidence="1">Glycosyl transferase</fullName>
    </submittedName>
</protein>
<dbReference type="EMBL" id="BNHC01000006">
    <property type="protein sequence ID" value="GHM72812.1"/>
    <property type="molecule type" value="Genomic_DNA"/>
</dbReference>
<dbReference type="SUPFAM" id="SSF53756">
    <property type="entry name" value="UDP-Glycosyltransferase/glycogen phosphorylase"/>
    <property type="match status" value="1"/>
</dbReference>
<dbReference type="AlphaFoldDB" id="A0AAV4L4U6"/>
<dbReference type="PANTHER" id="PTHR12526:SF630">
    <property type="entry name" value="GLYCOSYLTRANSFERASE"/>
    <property type="match status" value="1"/>
</dbReference>